<organism evidence="10 11">
    <name type="scientific">Emiliania huxleyi (strain CCMP1516)</name>
    <dbReference type="NCBI Taxonomy" id="280463"/>
    <lineage>
        <taxon>Eukaryota</taxon>
        <taxon>Haptista</taxon>
        <taxon>Haptophyta</taxon>
        <taxon>Prymnesiophyceae</taxon>
        <taxon>Isochrysidales</taxon>
        <taxon>Noelaerhabdaceae</taxon>
        <taxon>Emiliania</taxon>
    </lineage>
</organism>
<dbReference type="GO" id="GO:0006633">
    <property type="term" value="P:fatty acid biosynthetic process"/>
    <property type="evidence" value="ECO:0007669"/>
    <property type="project" value="InterPro"/>
</dbReference>
<dbReference type="STRING" id="2903.R1CUW5"/>
<dbReference type="InterPro" id="IPR011284">
    <property type="entry name" value="3oxo_ACP_reduc"/>
</dbReference>
<dbReference type="GeneID" id="17252225"/>
<feature type="binding site" evidence="6">
    <location>
        <begin position="194"/>
        <end position="198"/>
    </location>
    <ligand>
        <name>NADP(+)</name>
        <dbReference type="ChEBI" id="CHEBI:58349"/>
    </ligand>
</feature>
<keyword evidence="3" id="KW-0560">Oxidoreductase</keyword>
<dbReference type="AlphaFoldDB" id="A0A0D3I4D5"/>
<dbReference type="NCBIfam" id="TIGR01830">
    <property type="entry name" value="3oxo_ACP_reduc"/>
    <property type="match status" value="1"/>
</dbReference>
<evidence type="ECO:0000259" key="9">
    <source>
        <dbReference type="SMART" id="SM00822"/>
    </source>
</evidence>
<feature type="chain" id="PRO_5044290907" description="3-oxoacyl-[acyl-carrier-protein] reductase" evidence="8">
    <location>
        <begin position="17"/>
        <end position="290"/>
    </location>
</feature>
<dbReference type="SMART" id="SM00822">
    <property type="entry name" value="PKS_KR"/>
    <property type="match status" value="1"/>
</dbReference>
<dbReference type="CDD" id="cd05333">
    <property type="entry name" value="BKR_SDR_c"/>
    <property type="match status" value="1"/>
</dbReference>
<dbReference type="InterPro" id="IPR057326">
    <property type="entry name" value="KR_dom"/>
</dbReference>
<feature type="binding site" evidence="6">
    <location>
        <position position="227"/>
    </location>
    <ligand>
        <name>NADP(+)</name>
        <dbReference type="ChEBI" id="CHEBI:58349"/>
    </ligand>
</feature>
<proteinExistence type="inferred from homology"/>
<evidence type="ECO:0000256" key="5">
    <source>
        <dbReference type="PIRSR" id="PIRSR611284-1"/>
    </source>
</evidence>
<dbReference type="PANTHER" id="PTHR42879">
    <property type="entry name" value="3-OXOACYL-(ACYL-CARRIER-PROTEIN) REDUCTASE"/>
    <property type="match status" value="1"/>
</dbReference>
<evidence type="ECO:0000256" key="4">
    <source>
        <dbReference type="ARBA" id="ARBA00048508"/>
    </source>
</evidence>
<keyword evidence="6" id="KW-0521">NADP</keyword>
<reference evidence="10" key="2">
    <citation type="submission" date="2024-10" db="UniProtKB">
        <authorList>
            <consortium name="EnsemblProtists"/>
        </authorList>
    </citation>
    <scope>IDENTIFICATION</scope>
</reference>
<dbReference type="PaxDb" id="2903-EOD06120"/>
<name>A0A0D3I4D5_EMIH1</name>
<feature type="domain" description="Ketoreductase" evidence="9">
    <location>
        <begin position="44"/>
        <end position="230"/>
    </location>
</feature>
<dbReference type="Proteomes" id="UP000013827">
    <property type="component" value="Unassembled WGS sequence"/>
</dbReference>
<dbReference type="RefSeq" id="XP_005758549.1">
    <property type="nucleotide sequence ID" value="XM_005758492.1"/>
</dbReference>
<feature type="binding site" evidence="6">
    <location>
        <position position="129"/>
    </location>
    <ligand>
        <name>NADP(+)</name>
        <dbReference type="ChEBI" id="CHEBI:58349"/>
    </ligand>
</feature>
<keyword evidence="11" id="KW-1185">Reference proteome</keyword>
<dbReference type="PROSITE" id="PS00061">
    <property type="entry name" value="ADH_SHORT"/>
    <property type="match status" value="1"/>
</dbReference>
<evidence type="ECO:0000256" key="6">
    <source>
        <dbReference type="PIRSR" id="PIRSR611284-2"/>
    </source>
</evidence>
<dbReference type="PRINTS" id="PR00081">
    <property type="entry name" value="GDHRDH"/>
</dbReference>
<reference evidence="11" key="1">
    <citation type="journal article" date="2013" name="Nature">
        <title>Pan genome of the phytoplankton Emiliania underpins its global distribution.</title>
        <authorList>
            <person name="Read B.A."/>
            <person name="Kegel J."/>
            <person name="Klute M.J."/>
            <person name="Kuo A."/>
            <person name="Lefebvre S.C."/>
            <person name="Maumus F."/>
            <person name="Mayer C."/>
            <person name="Miller J."/>
            <person name="Monier A."/>
            <person name="Salamov A."/>
            <person name="Young J."/>
            <person name="Aguilar M."/>
            <person name="Claverie J.M."/>
            <person name="Frickenhaus S."/>
            <person name="Gonzalez K."/>
            <person name="Herman E.K."/>
            <person name="Lin Y.C."/>
            <person name="Napier J."/>
            <person name="Ogata H."/>
            <person name="Sarno A.F."/>
            <person name="Shmutz J."/>
            <person name="Schroeder D."/>
            <person name="de Vargas C."/>
            <person name="Verret F."/>
            <person name="von Dassow P."/>
            <person name="Valentin K."/>
            <person name="Van de Peer Y."/>
            <person name="Wheeler G."/>
            <person name="Dacks J.B."/>
            <person name="Delwiche C.F."/>
            <person name="Dyhrman S.T."/>
            <person name="Glockner G."/>
            <person name="John U."/>
            <person name="Richards T."/>
            <person name="Worden A.Z."/>
            <person name="Zhang X."/>
            <person name="Grigoriev I.V."/>
            <person name="Allen A.E."/>
            <person name="Bidle K."/>
            <person name="Borodovsky M."/>
            <person name="Bowler C."/>
            <person name="Brownlee C."/>
            <person name="Cock J.M."/>
            <person name="Elias M."/>
            <person name="Gladyshev V.N."/>
            <person name="Groth M."/>
            <person name="Guda C."/>
            <person name="Hadaegh A."/>
            <person name="Iglesias-Rodriguez M.D."/>
            <person name="Jenkins J."/>
            <person name="Jones B.M."/>
            <person name="Lawson T."/>
            <person name="Leese F."/>
            <person name="Lindquist E."/>
            <person name="Lobanov A."/>
            <person name="Lomsadze A."/>
            <person name="Malik S.B."/>
            <person name="Marsh M.E."/>
            <person name="Mackinder L."/>
            <person name="Mock T."/>
            <person name="Mueller-Roeber B."/>
            <person name="Pagarete A."/>
            <person name="Parker M."/>
            <person name="Probert I."/>
            <person name="Quesneville H."/>
            <person name="Raines C."/>
            <person name="Rensing S.A."/>
            <person name="Riano-Pachon D.M."/>
            <person name="Richier S."/>
            <person name="Rokitta S."/>
            <person name="Shiraiwa Y."/>
            <person name="Soanes D.M."/>
            <person name="van der Giezen M."/>
            <person name="Wahlund T.M."/>
            <person name="Williams B."/>
            <person name="Wilson W."/>
            <person name="Wolfe G."/>
            <person name="Wurch L.L."/>
        </authorList>
    </citation>
    <scope>NUCLEOTIDE SEQUENCE</scope>
</reference>
<evidence type="ECO:0000256" key="7">
    <source>
        <dbReference type="RuleBase" id="RU000363"/>
    </source>
</evidence>
<accession>A0A0D3I4D5</accession>
<feature type="binding site" evidence="6">
    <location>
        <begin position="50"/>
        <end position="53"/>
    </location>
    <ligand>
        <name>NADP(+)</name>
        <dbReference type="ChEBI" id="CHEBI:58349"/>
    </ligand>
</feature>
<dbReference type="EC" id="1.1.1.100" evidence="2"/>
<evidence type="ECO:0000256" key="3">
    <source>
        <dbReference type="ARBA" id="ARBA00023002"/>
    </source>
</evidence>
<feature type="signal peptide" evidence="8">
    <location>
        <begin position="1"/>
        <end position="16"/>
    </location>
</feature>
<dbReference type="eggNOG" id="KOG1200">
    <property type="taxonomic scope" value="Eukaryota"/>
</dbReference>
<evidence type="ECO:0000256" key="1">
    <source>
        <dbReference type="ARBA" id="ARBA00006484"/>
    </source>
</evidence>
<protein>
    <recommendedName>
        <fullName evidence="2">3-oxoacyl-[acyl-carrier-protein] reductase</fullName>
        <ecNumber evidence="2">1.1.1.100</ecNumber>
    </recommendedName>
</protein>
<dbReference type="InterPro" id="IPR002347">
    <property type="entry name" value="SDR_fam"/>
</dbReference>
<evidence type="ECO:0000256" key="8">
    <source>
        <dbReference type="SAM" id="SignalP"/>
    </source>
</evidence>
<dbReference type="KEGG" id="ehx:EMIHUDRAFT_438770"/>
<dbReference type="SUPFAM" id="SSF51735">
    <property type="entry name" value="NAD(P)-binding Rossmann-fold domains"/>
    <property type="match status" value="1"/>
</dbReference>
<dbReference type="PRINTS" id="PR00080">
    <property type="entry name" value="SDRFAMILY"/>
</dbReference>
<sequence>MSLAMFMGLTLPSASALALGRAGRFAAQQRFAARGAVQMAADGPVCIVTGGSRGLGRAIALSLGKEGCRVVVNYAASAAAAEAVVEEIKGLGGDGVAVQADMSSPEGINTLFKATADAFDDPVGVLVNNAGITRDTLILRMKQQQWEDVINTNLNGVFYASQAAAKTMCKARKGRIINIASVVGKIGNPGQANYAAAKGGVIAMTMTMAKELASRGVTCNAVAPGFISSDMTDVLDEKIVSEVMKGIPAGRFGKPEEVAGLVKFLALDPAADYITGHCINVDGGIAIGTC</sequence>
<dbReference type="InterPro" id="IPR020904">
    <property type="entry name" value="Sc_DH/Rdtase_CS"/>
</dbReference>
<dbReference type="Pfam" id="PF00106">
    <property type="entry name" value="adh_short"/>
    <property type="match status" value="1"/>
</dbReference>
<comment type="catalytic activity">
    <reaction evidence="4">
        <text>a (3R)-hydroxyacyl-[ACP] + NADP(+) = a 3-oxoacyl-[ACP] + NADPH + H(+)</text>
        <dbReference type="Rhea" id="RHEA:17397"/>
        <dbReference type="Rhea" id="RHEA-COMP:9916"/>
        <dbReference type="Rhea" id="RHEA-COMP:9945"/>
        <dbReference type="ChEBI" id="CHEBI:15378"/>
        <dbReference type="ChEBI" id="CHEBI:57783"/>
        <dbReference type="ChEBI" id="CHEBI:58349"/>
        <dbReference type="ChEBI" id="CHEBI:78776"/>
        <dbReference type="ChEBI" id="CHEBI:78827"/>
        <dbReference type="EC" id="1.1.1.100"/>
    </reaction>
</comment>
<evidence type="ECO:0000256" key="2">
    <source>
        <dbReference type="ARBA" id="ARBA00012948"/>
    </source>
</evidence>
<dbReference type="FunFam" id="3.40.50.720:FF:000173">
    <property type="entry name" value="3-oxoacyl-[acyl-carrier protein] reductase"/>
    <property type="match status" value="1"/>
</dbReference>
<dbReference type="GO" id="GO:0004316">
    <property type="term" value="F:3-oxoacyl-[acyl-carrier-protein] reductase (NADPH) activity"/>
    <property type="evidence" value="ECO:0007669"/>
    <property type="project" value="UniProtKB-EC"/>
</dbReference>
<dbReference type="NCBIfam" id="NF009466">
    <property type="entry name" value="PRK12826.1-2"/>
    <property type="match status" value="1"/>
</dbReference>
<dbReference type="GO" id="GO:0051287">
    <property type="term" value="F:NAD binding"/>
    <property type="evidence" value="ECO:0007669"/>
    <property type="project" value="InterPro"/>
</dbReference>
<evidence type="ECO:0000313" key="11">
    <source>
        <dbReference type="Proteomes" id="UP000013827"/>
    </source>
</evidence>
<dbReference type="PANTHER" id="PTHR42879:SF2">
    <property type="entry name" value="3-OXOACYL-[ACYL-CARRIER-PROTEIN] REDUCTASE FABG"/>
    <property type="match status" value="1"/>
</dbReference>
<keyword evidence="8" id="KW-0732">Signal</keyword>
<comment type="similarity">
    <text evidence="1 7">Belongs to the short-chain dehydrogenases/reductases (SDR) family.</text>
</comment>
<dbReference type="EnsemblProtists" id="EOD06120">
    <property type="protein sequence ID" value="EOD06120"/>
    <property type="gene ID" value="EMIHUDRAFT_438770"/>
</dbReference>
<dbReference type="InterPro" id="IPR036291">
    <property type="entry name" value="NAD(P)-bd_dom_sf"/>
</dbReference>
<dbReference type="HOGENOM" id="CLU_010194_1_3_1"/>
<dbReference type="InterPro" id="IPR050259">
    <property type="entry name" value="SDR"/>
</dbReference>
<evidence type="ECO:0000313" key="10">
    <source>
        <dbReference type="EnsemblProtists" id="EOD06120"/>
    </source>
</evidence>
<dbReference type="Gene3D" id="3.40.50.720">
    <property type="entry name" value="NAD(P)-binding Rossmann-like Domain"/>
    <property type="match status" value="1"/>
</dbReference>
<feature type="active site" description="Proton acceptor" evidence="5">
    <location>
        <position position="194"/>
    </location>
</feature>